<comment type="function">
    <text evidence="7">Catalyzes the GTP-dependent ribosomal translocation step during translation elongation. During this step, the ribosome changes from the pre-translocational (PRE) to the post-translocational (POST) state as the newly formed A-site-bound peptidyl-tRNA and P-site-bound deacylated tRNA move to the P and E sites, respectively. Catalyzes the coordinated movement of the two tRNA molecules, the mRNA and conformational changes in the ribosome.</text>
</comment>
<feature type="binding site" evidence="7">
    <location>
        <begin position="81"/>
        <end position="85"/>
    </location>
    <ligand>
        <name>GTP</name>
        <dbReference type="ChEBI" id="CHEBI:37565"/>
    </ligand>
</feature>
<dbReference type="GO" id="GO:0003746">
    <property type="term" value="F:translation elongation factor activity"/>
    <property type="evidence" value="ECO:0007669"/>
    <property type="project" value="UniProtKB-UniRule"/>
</dbReference>
<evidence type="ECO:0000256" key="7">
    <source>
        <dbReference type="HAMAP-Rule" id="MF_00054"/>
    </source>
</evidence>
<evidence type="ECO:0000256" key="2">
    <source>
        <dbReference type="ARBA" id="ARBA00017872"/>
    </source>
</evidence>
<dbReference type="CDD" id="cd01886">
    <property type="entry name" value="EF-G"/>
    <property type="match status" value="1"/>
</dbReference>
<dbReference type="SMART" id="SM00889">
    <property type="entry name" value="EFG_IV"/>
    <property type="match status" value="1"/>
</dbReference>
<keyword evidence="4 7" id="KW-0251">Elongation factor</keyword>
<evidence type="ECO:0000313" key="11">
    <source>
        <dbReference type="EMBL" id="CYW12917.1"/>
    </source>
</evidence>
<dbReference type="InterPro" id="IPR004540">
    <property type="entry name" value="Transl_elong_EFG/EF2"/>
</dbReference>
<dbReference type="SUPFAM" id="SSF50447">
    <property type="entry name" value="Translation proteins"/>
    <property type="match status" value="1"/>
</dbReference>
<feature type="binding site" evidence="7">
    <location>
        <begin position="135"/>
        <end position="138"/>
    </location>
    <ligand>
        <name>GTP</name>
        <dbReference type="ChEBI" id="CHEBI:37565"/>
    </ligand>
</feature>
<dbReference type="FunFam" id="2.40.30.10:FF:000006">
    <property type="entry name" value="Elongation factor G"/>
    <property type="match status" value="1"/>
</dbReference>
<keyword evidence="7" id="KW-0963">Cytoplasm</keyword>
<dbReference type="CDD" id="cd01434">
    <property type="entry name" value="EFG_mtEFG1_IV"/>
    <property type="match status" value="1"/>
</dbReference>
<dbReference type="OrthoDB" id="9804431at2"/>
<dbReference type="NCBIfam" id="NF009381">
    <property type="entry name" value="PRK12740.1-5"/>
    <property type="match status" value="1"/>
</dbReference>
<evidence type="ECO:0000259" key="9">
    <source>
        <dbReference type="PROSITE" id="PS51722"/>
    </source>
</evidence>
<dbReference type="EMBL" id="FIHS01000014">
    <property type="protein sequence ID" value="CYV39932.1"/>
    <property type="molecule type" value="Genomic_DNA"/>
</dbReference>
<dbReference type="Pfam" id="PF03764">
    <property type="entry name" value="EFG_IV"/>
    <property type="match status" value="1"/>
</dbReference>
<sequence>MAREFSLEKTRNIGIMAHVDAGKTTTTERILYYTGKIHKIGETHEGASQMDWMEQEQERGITITSAATTAQWNNHRVNIIDTPGHVDFTIEVQRSLRVLDGAVTVLDSQSGVEPQTETVWRQATEYGVPRIVFANKMDKIGADFLYSVSTLHERLQANAHPIQLPIGSEDEFRGIIDLIKMKAEIYTNDLGTDILEEDIPAEYLEQAQEYREKLVEAVAETDEELMMKYLEGEEITNDELKAAIRKATINVEFFPVLCGSAFKNKGVQLMLDAVIDYLPSPLDIPAIKGVNPDTDAEEERHASDEEPFAALAFKIMTDPFVGRLTFFRVYSGVLNSGSYVLNTSKGKRERIGRILQMHANSRQEIETVYAGDIAAAVGLKDTTTGDSLTDEKAKIILESIHVPEPVIQLMVEPKSKADQDKMGIALSKLAEEDPTFRVETNVETGETVISGMGELHLDVLVDRMRREFKVEANVGAPQVSYRETFRASTQARGFFKRQSGGKGQFGDVWIEFTPNEEGKGFEFENAIVGGVVPREFIPAVEKGLVESMANGVLAGYPIVDVKAKLYDGSYHDVDSSETAFKVAASLALKEAAKSAQPTILEPMMLVTITAPEDNLGDVMGHVTARRGRVDGMEARGNTQIVRAYVPLAEMFGYATVLRSATQGRGTFMMVFDHYEDVPKSVQDEIIKKNGGNA</sequence>
<dbReference type="eggNOG" id="COG0480">
    <property type="taxonomic scope" value="Bacteria"/>
</dbReference>
<evidence type="ECO:0000256" key="8">
    <source>
        <dbReference type="SAM" id="Coils"/>
    </source>
</evidence>
<dbReference type="PATRIC" id="fig|1307.473.peg.2552"/>
<dbReference type="SUPFAM" id="SSF52540">
    <property type="entry name" value="P-loop containing nucleoside triphosphate hydrolases"/>
    <property type="match status" value="1"/>
</dbReference>
<dbReference type="InterPro" id="IPR000640">
    <property type="entry name" value="EFG_V-like"/>
</dbReference>
<dbReference type="GO" id="GO:0032790">
    <property type="term" value="P:ribosome disassembly"/>
    <property type="evidence" value="ECO:0007669"/>
    <property type="project" value="TreeGrafter"/>
</dbReference>
<dbReference type="InterPro" id="IPR014721">
    <property type="entry name" value="Ribsml_uS5_D2-typ_fold_subgr"/>
</dbReference>
<feature type="binding site" evidence="7">
    <location>
        <begin position="17"/>
        <end position="24"/>
    </location>
    <ligand>
        <name>GTP</name>
        <dbReference type="ChEBI" id="CHEBI:37565"/>
    </ligand>
</feature>
<dbReference type="PRINTS" id="PR00315">
    <property type="entry name" value="ELONGATNFCT"/>
</dbReference>
<evidence type="ECO:0000256" key="1">
    <source>
        <dbReference type="ARBA" id="ARBA00005870"/>
    </source>
</evidence>
<proteinExistence type="inferred from homology"/>
<dbReference type="Proteomes" id="UP000073388">
    <property type="component" value="Unassembled WGS sequence"/>
</dbReference>
<dbReference type="InterPro" id="IPR035647">
    <property type="entry name" value="EFG_III/V"/>
</dbReference>
<organism evidence="11 13">
    <name type="scientific">Streptococcus suis</name>
    <dbReference type="NCBI Taxonomy" id="1307"/>
    <lineage>
        <taxon>Bacteria</taxon>
        <taxon>Bacillati</taxon>
        <taxon>Bacillota</taxon>
        <taxon>Bacilli</taxon>
        <taxon>Lactobacillales</taxon>
        <taxon>Streptococcaceae</taxon>
        <taxon>Streptococcus</taxon>
    </lineage>
</organism>
<dbReference type="Gene3D" id="2.40.30.10">
    <property type="entry name" value="Translation factors"/>
    <property type="match status" value="1"/>
</dbReference>
<dbReference type="FunFam" id="3.30.230.10:FF:000003">
    <property type="entry name" value="Elongation factor G"/>
    <property type="match status" value="1"/>
</dbReference>
<dbReference type="InterPro" id="IPR047872">
    <property type="entry name" value="EFG_IV"/>
</dbReference>
<dbReference type="InterPro" id="IPR000795">
    <property type="entry name" value="T_Tr_GTP-bd_dom"/>
</dbReference>
<evidence type="ECO:0000256" key="5">
    <source>
        <dbReference type="ARBA" id="ARBA00022917"/>
    </source>
</evidence>
<dbReference type="HAMAP" id="MF_00054_B">
    <property type="entry name" value="EF_G_EF_2_B"/>
    <property type="match status" value="1"/>
</dbReference>
<dbReference type="SUPFAM" id="SSF54211">
    <property type="entry name" value="Ribosomal protein S5 domain 2-like"/>
    <property type="match status" value="1"/>
</dbReference>
<dbReference type="Gene3D" id="3.30.70.240">
    <property type="match status" value="1"/>
</dbReference>
<dbReference type="NCBIfam" id="TIGR00484">
    <property type="entry name" value="EF-G"/>
    <property type="match status" value="1"/>
</dbReference>
<dbReference type="FunFam" id="3.30.70.870:FF:000001">
    <property type="entry name" value="Elongation factor G"/>
    <property type="match status" value="1"/>
</dbReference>
<dbReference type="Pfam" id="PF14492">
    <property type="entry name" value="EFG_III"/>
    <property type="match status" value="1"/>
</dbReference>
<protein>
    <recommendedName>
        <fullName evidence="2 7">Elongation factor G</fullName>
        <shortName evidence="7">EF-G</shortName>
    </recommendedName>
</protein>
<accession>A0A0N0VAR9</accession>
<dbReference type="Proteomes" id="UP000071533">
    <property type="component" value="Unassembled WGS sequence"/>
</dbReference>
<dbReference type="PANTHER" id="PTHR43261:SF1">
    <property type="entry name" value="RIBOSOME-RELEASING FACTOR 2, MITOCHONDRIAL"/>
    <property type="match status" value="1"/>
</dbReference>
<evidence type="ECO:0000256" key="4">
    <source>
        <dbReference type="ARBA" id="ARBA00022768"/>
    </source>
</evidence>
<dbReference type="InterPro" id="IPR035649">
    <property type="entry name" value="EFG_V"/>
</dbReference>
<dbReference type="CDD" id="cd03713">
    <property type="entry name" value="EFG_mtEFG_C"/>
    <property type="match status" value="1"/>
</dbReference>
<keyword evidence="8" id="KW-0175">Coiled coil</keyword>
<dbReference type="Pfam" id="PF03144">
    <property type="entry name" value="GTP_EFTU_D2"/>
    <property type="match status" value="1"/>
</dbReference>
<dbReference type="SMART" id="SM00838">
    <property type="entry name" value="EFG_C"/>
    <property type="match status" value="1"/>
</dbReference>
<dbReference type="InterPro" id="IPR005517">
    <property type="entry name" value="Transl_elong_EFG/EF2_IV"/>
</dbReference>
<dbReference type="RefSeq" id="WP_024419398.1">
    <property type="nucleotide sequence ID" value="NZ_CEHJ01000378.1"/>
</dbReference>
<keyword evidence="6 7" id="KW-0342">GTP-binding</keyword>
<dbReference type="Gene3D" id="3.30.230.10">
    <property type="match status" value="1"/>
</dbReference>
<dbReference type="InterPro" id="IPR031157">
    <property type="entry name" value="G_TR_CS"/>
</dbReference>
<dbReference type="CDD" id="cd04088">
    <property type="entry name" value="EFG_mtEFG_II"/>
    <property type="match status" value="1"/>
</dbReference>
<dbReference type="GO" id="GO:0005737">
    <property type="term" value="C:cytoplasm"/>
    <property type="evidence" value="ECO:0007669"/>
    <property type="project" value="UniProtKB-SubCell"/>
</dbReference>
<comment type="subcellular location">
    <subcellularLocation>
        <location evidence="7">Cytoplasm</location>
    </subcellularLocation>
</comment>
<name>A0A0N0VAR9_STRSU</name>
<dbReference type="Gene3D" id="3.40.50.300">
    <property type="entry name" value="P-loop containing nucleotide triphosphate hydrolases"/>
    <property type="match status" value="1"/>
</dbReference>
<evidence type="ECO:0000256" key="3">
    <source>
        <dbReference type="ARBA" id="ARBA00022741"/>
    </source>
</evidence>
<dbReference type="Gene3D" id="3.30.70.870">
    <property type="entry name" value="Elongation Factor G (Translational Gtpase), domain 3"/>
    <property type="match status" value="1"/>
</dbReference>
<dbReference type="InterPro" id="IPR005225">
    <property type="entry name" value="Small_GTP-bd"/>
</dbReference>
<dbReference type="Pfam" id="PF00679">
    <property type="entry name" value="EFG_C"/>
    <property type="match status" value="1"/>
</dbReference>
<dbReference type="EMBL" id="FIIX01000028">
    <property type="protein sequence ID" value="CYW12917.1"/>
    <property type="molecule type" value="Genomic_DNA"/>
</dbReference>
<dbReference type="Pfam" id="PF00009">
    <property type="entry name" value="GTP_EFTU"/>
    <property type="match status" value="1"/>
</dbReference>
<dbReference type="FunFam" id="3.40.50.300:FF:000029">
    <property type="entry name" value="Elongation factor G"/>
    <property type="match status" value="1"/>
</dbReference>
<dbReference type="SUPFAM" id="SSF54980">
    <property type="entry name" value="EF-G C-terminal domain-like"/>
    <property type="match status" value="2"/>
</dbReference>
<dbReference type="GO" id="GO:0005525">
    <property type="term" value="F:GTP binding"/>
    <property type="evidence" value="ECO:0007669"/>
    <property type="project" value="UniProtKB-UniRule"/>
</dbReference>
<evidence type="ECO:0000256" key="6">
    <source>
        <dbReference type="ARBA" id="ARBA00023134"/>
    </source>
</evidence>
<dbReference type="NCBIfam" id="NF009379">
    <property type="entry name" value="PRK12740.1-3"/>
    <property type="match status" value="1"/>
</dbReference>
<dbReference type="PANTHER" id="PTHR43261">
    <property type="entry name" value="TRANSLATION ELONGATION FACTOR G-RELATED"/>
    <property type="match status" value="1"/>
</dbReference>
<dbReference type="InterPro" id="IPR027417">
    <property type="entry name" value="P-loop_NTPase"/>
</dbReference>
<dbReference type="FunFam" id="3.30.70.240:FF:000001">
    <property type="entry name" value="Elongation factor G"/>
    <property type="match status" value="1"/>
</dbReference>
<dbReference type="InterPro" id="IPR009000">
    <property type="entry name" value="Transl_B-barrel_sf"/>
</dbReference>
<keyword evidence="5 7" id="KW-0648">Protein biosynthesis</keyword>
<comment type="similarity">
    <text evidence="1 7">Belongs to the TRAFAC class translation factor GTPase superfamily. Classic translation factor GTPase family. EF-G/EF-2 subfamily.</text>
</comment>
<dbReference type="PROSITE" id="PS00301">
    <property type="entry name" value="G_TR_1"/>
    <property type="match status" value="1"/>
</dbReference>
<dbReference type="GO" id="GO:0003924">
    <property type="term" value="F:GTPase activity"/>
    <property type="evidence" value="ECO:0007669"/>
    <property type="project" value="InterPro"/>
</dbReference>
<evidence type="ECO:0000313" key="12">
    <source>
        <dbReference type="Proteomes" id="UP000071533"/>
    </source>
</evidence>
<reference evidence="12 13" key="1">
    <citation type="submission" date="2016-02" db="EMBL/GenBank/DDBJ databases">
        <authorList>
            <consortium name="Pathogen Informatics"/>
        </authorList>
    </citation>
    <scope>NUCLEOTIDE SEQUENCE [LARGE SCALE GENOMIC DNA]</scope>
    <source>
        <strain evidence="10 12">LSS69</strain>
        <strain evidence="11 13">LSS99</strain>
    </source>
</reference>
<dbReference type="InterPro" id="IPR041095">
    <property type="entry name" value="EFG_II"/>
</dbReference>
<keyword evidence="3 7" id="KW-0547">Nucleotide-binding</keyword>
<feature type="domain" description="Tr-type G" evidence="9">
    <location>
        <begin position="8"/>
        <end position="282"/>
    </location>
</feature>
<gene>
    <name evidence="7 11" type="primary">fusA</name>
    <name evidence="10" type="ORF">ERS132431_01231</name>
    <name evidence="11" type="ORF">ERS132461_01360</name>
</gene>
<dbReference type="InterPro" id="IPR020568">
    <property type="entry name" value="Ribosomal_Su5_D2-typ_SF"/>
</dbReference>
<dbReference type="InterPro" id="IPR004161">
    <property type="entry name" value="EFTu-like_2"/>
</dbReference>
<dbReference type="CDD" id="cd16262">
    <property type="entry name" value="EFG_III"/>
    <property type="match status" value="1"/>
</dbReference>
<evidence type="ECO:0000313" key="10">
    <source>
        <dbReference type="EMBL" id="CYV39932.1"/>
    </source>
</evidence>
<dbReference type="PROSITE" id="PS51722">
    <property type="entry name" value="G_TR_2"/>
    <property type="match status" value="1"/>
</dbReference>
<evidence type="ECO:0000313" key="13">
    <source>
        <dbReference type="Proteomes" id="UP000073388"/>
    </source>
</evidence>
<dbReference type="AlphaFoldDB" id="A0A0N0VAR9"/>
<dbReference type="NCBIfam" id="TIGR00231">
    <property type="entry name" value="small_GTP"/>
    <property type="match status" value="1"/>
</dbReference>
<dbReference type="InterPro" id="IPR009022">
    <property type="entry name" value="EFG_III"/>
</dbReference>
<feature type="coiled-coil region" evidence="8">
    <location>
        <begin position="204"/>
        <end position="250"/>
    </location>
</feature>